<gene>
    <name evidence="4" type="ORF">Q5H93_09190</name>
</gene>
<dbReference type="Proteomes" id="UP001176429">
    <property type="component" value="Unassembled WGS sequence"/>
</dbReference>
<dbReference type="SUPFAM" id="SSF69318">
    <property type="entry name" value="Integrin alpha N-terminal domain"/>
    <property type="match status" value="2"/>
</dbReference>
<dbReference type="Gene3D" id="2.130.10.130">
    <property type="entry name" value="Integrin alpha, N-terminal"/>
    <property type="match status" value="2"/>
</dbReference>
<evidence type="ECO:0000313" key="4">
    <source>
        <dbReference type="EMBL" id="MDO7874904.1"/>
    </source>
</evidence>
<accession>A0ABT9B9G9</accession>
<dbReference type="PANTHER" id="PTHR44103:SF1">
    <property type="entry name" value="PROPROTEIN CONVERTASE P"/>
    <property type="match status" value="1"/>
</dbReference>
<dbReference type="InterPro" id="IPR013517">
    <property type="entry name" value="FG-GAP"/>
</dbReference>
<sequence length="761" mass="82478">MTLRYIVAGCLLSLGLSAQAQPSTTFGFEYQPAAKVVHGTDTLRHAWAGGMNTPQFSNIDLNADGQQDLFAFDRESSRSYTFLNVANGTDRQWQYAPQYESLFPDGLYGWVLLRDYDCDGRPDLFTNSNGDIRVFRNVVGAGGLPSFTLASNQLRFAIGVSDSNIAVGGYNMPALQDVNGDGKLDILTYDFSSSRVMELYLNTSSGTCGGALTFRQETNYWGNISSCSSCATYQPQGESQCVVYQRPSHTPGHNVLLLDLDGDGDQDLLDGLDNCPELVRLMNQGNATAASLQGAGISASYPAANPIRVNTFPAGYSVDTNFDGRADLVVAPNMLDNRADLVSMRNAVRLYDNTAASGAPAFTYRANGFLQNDMIDVSEAAAPTFGDISGDGLPDMLIGNLADKVNGTYRASLTYYQNVGTRTQPIFKLITEDYLGLSATEYWGIKPVLVDLNRDGALDLVFSAWYQQSGHFFLLLNTATGSQPAAYNLAALSTFVGRGPAGSGILPYYRYDRPCFTDVDNDGYVDLLIGTNEIREPGMSLRYFRNLGLSTLANTFELVNNDFGQIRDVGNRPVNLSPVVADFDGDGLPDLVTSDYSGTLRFFGNYRNQSGSFVERTDMLYNSVTGQLVASRFGNAGQHINTSLAAADLNHDSKPELFVGMEAGGIISYTTRNRIPTTTQSETASALALSVYPNPASTIATIETAMPTRLTLLDLTGRTLRHDAATQRRHSLDLSGLAAGMYLVRAEAENGQLAVQRLVVK</sequence>
<reference evidence="4" key="1">
    <citation type="submission" date="2023-07" db="EMBL/GenBank/DDBJ databases">
        <authorList>
            <person name="Kim M.K."/>
        </authorList>
    </citation>
    <scope>NUCLEOTIDE SEQUENCE</scope>
    <source>
        <strain evidence="4">ASUV-10-1</strain>
    </source>
</reference>
<dbReference type="EMBL" id="JAUQSY010000005">
    <property type="protein sequence ID" value="MDO7874904.1"/>
    <property type="molecule type" value="Genomic_DNA"/>
</dbReference>
<dbReference type="InterPro" id="IPR028994">
    <property type="entry name" value="Integrin_alpha_N"/>
</dbReference>
<feature type="domain" description="Secretion system C-terminal sorting" evidence="3">
    <location>
        <begin position="691"/>
        <end position="760"/>
    </location>
</feature>
<evidence type="ECO:0000256" key="2">
    <source>
        <dbReference type="SAM" id="SignalP"/>
    </source>
</evidence>
<comment type="caution">
    <text evidence="4">The sequence shown here is derived from an EMBL/GenBank/DDBJ whole genome shotgun (WGS) entry which is preliminary data.</text>
</comment>
<dbReference type="RefSeq" id="WP_305006219.1">
    <property type="nucleotide sequence ID" value="NZ_JAUQSY010000005.1"/>
</dbReference>
<dbReference type="Pfam" id="PF13517">
    <property type="entry name" value="FG-GAP_3"/>
    <property type="match status" value="2"/>
</dbReference>
<proteinExistence type="predicted"/>
<dbReference type="Pfam" id="PF18962">
    <property type="entry name" value="Por_Secre_tail"/>
    <property type="match status" value="1"/>
</dbReference>
<organism evidence="4 5">
    <name type="scientific">Hymenobacter aranciens</name>
    <dbReference type="NCBI Taxonomy" id="3063996"/>
    <lineage>
        <taxon>Bacteria</taxon>
        <taxon>Pseudomonadati</taxon>
        <taxon>Bacteroidota</taxon>
        <taxon>Cytophagia</taxon>
        <taxon>Cytophagales</taxon>
        <taxon>Hymenobacteraceae</taxon>
        <taxon>Hymenobacter</taxon>
    </lineage>
</organism>
<evidence type="ECO:0000259" key="3">
    <source>
        <dbReference type="Pfam" id="PF18962"/>
    </source>
</evidence>
<protein>
    <submittedName>
        <fullName evidence="4">T9SS type A sorting domain-containing protein</fullName>
    </submittedName>
</protein>
<evidence type="ECO:0000313" key="5">
    <source>
        <dbReference type="Proteomes" id="UP001176429"/>
    </source>
</evidence>
<feature type="signal peptide" evidence="2">
    <location>
        <begin position="1"/>
        <end position="20"/>
    </location>
</feature>
<feature type="chain" id="PRO_5047493008" evidence="2">
    <location>
        <begin position="21"/>
        <end position="761"/>
    </location>
</feature>
<keyword evidence="1 2" id="KW-0732">Signal</keyword>
<dbReference type="InterPro" id="IPR026444">
    <property type="entry name" value="Secre_tail"/>
</dbReference>
<dbReference type="PANTHER" id="PTHR44103">
    <property type="entry name" value="PROPROTEIN CONVERTASE P"/>
    <property type="match status" value="1"/>
</dbReference>
<evidence type="ECO:0000256" key="1">
    <source>
        <dbReference type="ARBA" id="ARBA00022729"/>
    </source>
</evidence>
<name>A0ABT9B9G9_9BACT</name>
<dbReference type="NCBIfam" id="TIGR04183">
    <property type="entry name" value="Por_Secre_tail"/>
    <property type="match status" value="1"/>
</dbReference>
<keyword evidence="5" id="KW-1185">Reference proteome</keyword>